<evidence type="ECO:0000256" key="1">
    <source>
        <dbReference type="SAM" id="Phobius"/>
    </source>
</evidence>
<dbReference type="InterPro" id="IPR052413">
    <property type="entry name" value="SUR7_domain"/>
</dbReference>
<dbReference type="InterPro" id="IPR009571">
    <property type="entry name" value="SUR7/Rim9-like_fungi"/>
</dbReference>
<keyword evidence="1" id="KW-1133">Transmembrane helix</keyword>
<evidence type="ECO:0000313" key="3">
    <source>
        <dbReference type="EMBL" id="WPK26512.1"/>
    </source>
</evidence>
<evidence type="ECO:0000256" key="2">
    <source>
        <dbReference type="SAM" id="SignalP"/>
    </source>
</evidence>
<dbReference type="PANTHER" id="PTHR28019:SF2">
    <property type="entry name" value="CELL MEMBRANE PROTEIN YLR413W-RELATED"/>
    <property type="match status" value="1"/>
</dbReference>
<dbReference type="PANTHER" id="PTHR28019">
    <property type="entry name" value="CELL MEMBRANE PROTEIN YLR413W-RELATED"/>
    <property type="match status" value="1"/>
</dbReference>
<dbReference type="KEGG" id="asau:88174930"/>
<name>A0AAX4HDY4_9ASCO</name>
<keyword evidence="1" id="KW-0812">Transmembrane</keyword>
<proteinExistence type="predicted"/>
<gene>
    <name evidence="3" type="ORF">PUMCH_003867</name>
</gene>
<dbReference type="EMBL" id="CP138897">
    <property type="protein sequence ID" value="WPK26512.1"/>
    <property type="molecule type" value="Genomic_DNA"/>
</dbReference>
<dbReference type="GO" id="GO:0031505">
    <property type="term" value="P:fungal-type cell wall organization"/>
    <property type="evidence" value="ECO:0007669"/>
    <property type="project" value="TreeGrafter"/>
</dbReference>
<dbReference type="GeneID" id="88174930"/>
<feature type="chain" id="PRO_5043847742" description="SUR7 family protein pun1" evidence="2">
    <location>
        <begin position="22"/>
        <end position="442"/>
    </location>
</feature>
<keyword evidence="4" id="KW-1185">Reference proteome</keyword>
<feature type="transmembrane region" description="Helical" evidence="1">
    <location>
        <begin position="316"/>
        <end position="339"/>
    </location>
</feature>
<accession>A0AAX4HDY4</accession>
<keyword evidence="1" id="KW-0472">Membrane</keyword>
<keyword evidence="2" id="KW-0732">Signal</keyword>
<organism evidence="3 4">
    <name type="scientific">Australozyma saopauloensis</name>
    <dbReference type="NCBI Taxonomy" id="291208"/>
    <lineage>
        <taxon>Eukaryota</taxon>
        <taxon>Fungi</taxon>
        <taxon>Dikarya</taxon>
        <taxon>Ascomycota</taxon>
        <taxon>Saccharomycotina</taxon>
        <taxon>Pichiomycetes</taxon>
        <taxon>Metschnikowiaceae</taxon>
        <taxon>Australozyma</taxon>
    </lineage>
</organism>
<feature type="signal peptide" evidence="2">
    <location>
        <begin position="1"/>
        <end position="21"/>
    </location>
</feature>
<dbReference type="GO" id="GO:0051285">
    <property type="term" value="C:cell cortex of cell tip"/>
    <property type="evidence" value="ECO:0007669"/>
    <property type="project" value="TreeGrafter"/>
</dbReference>
<dbReference type="Pfam" id="PF06687">
    <property type="entry name" value="SUR7"/>
    <property type="match status" value="1"/>
</dbReference>
<feature type="transmembrane region" description="Helical" evidence="1">
    <location>
        <begin position="395"/>
        <end position="421"/>
    </location>
</feature>
<dbReference type="AlphaFoldDB" id="A0AAX4HDY4"/>
<reference evidence="3 4" key="1">
    <citation type="submission" date="2023-10" db="EMBL/GenBank/DDBJ databases">
        <title>Draft Genome Sequence of Candida saopaulonensis from a very Premature Infant with Sepsis.</title>
        <authorList>
            <person name="Ning Y."/>
            <person name="Dai R."/>
            <person name="Xiao M."/>
            <person name="Xu Y."/>
            <person name="Yan Q."/>
            <person name="Zhang L."/>
        </authorList>
    </citation>
    <scope>NUCLEOTIDE SEQUENCE [LARGE SCALE GENOMIC DNA]</scope>
    <source>
        <strain evidence="3 4">19XY460</strain>
    </source>
</reference>
<feature type="transmembrane region" description="Helical" evidence="1">
    <location>
        <begin position="351"/>
        <end position="375"/>
    </location>
</feature>
<dbReference type="Proteomes" id="UP001338582">
    <property type="component" value="Chromosome 4"/>
</dbReference>
<evidence type="ECO:0000313" key="4">
    <source>
        <dbReference type="Proteomes" id="UP001338582"/>
    </source>
</evidence>
<dbReference type="RefSeq" id="XP_062878893.1">
    <property type="nucleotide sequence ID" value="XM_063022823.1"/>
</dbReference>
<dbReference type="GO" id="GO:0005886">
    <property type="term" value="C:plasma membrane"/>
    <property type="evidence" value="ECO:0007669"/>
    <property type="project" value="InterPro"/>
</dbReference>
<evidence type="ECO:0008006" key="5">
    <source>
        <dbReference type="Google" id="ProtNLM"/>
    </source>
</evidence>
<sequence>MFFRFLVLFFTIATIVLSSWALVGSWKNEPYLTNNYLLSFQLSNLNVSALLKDAVDQNMRRDFVPVEIQDVDFKPTPTSPIAPAITDAAAQIEKKDLGQLTSLLASVTTLAPSQLLSRATELASLTSQLSIQTSDLPNLIQSADPTKIVSELQQIASSLSLPPSLATLAAGFNGDTEDLINRIAANTNASQLGLADMYNIGFWGYCKGDIHGIREQIPELGSFGTQFSNKDVNYTYCTPPKVGYTFDPLQVLKTDIIDHIQQTAQETASGPLASITNALAAQVVGLVNLITYETIGLPGDLQNAIPLLGRLTNAGFALILAGAALAFISLIFQLVGMCCSPDNLFLSCCNFFVMVLTLIVVTVGSGLTTGVFIYVRRILNDEIKKYGVKPYLSVQMYAFSWSAVVAALCLVVFSILGYCCGCFKSDRRRKRQEPEFRYDHKM</sequence>
<protein>
    <recommendedName>
        <fullName evidence="5">SUR7 family protein pun1</fullName>
    </recommendedName>
</protein>